<gene>
    <name evidence="1" type="ORF">MKZ38_008709</name>
</gene>
<comment type="caution">
    <text evidence="1">The sequence shown here is derived from an EMBL/GenBank/DDBJ whole genome shotgun (WGS) entry which is preliminary data.</text>
</comment>
<name>A0AAD5RUV1_9PEZI</name>
<reference evidence="1" key="1">
    <citation type="submission" date="2022-07" db="EMBL/GenBank/DDBJ databases">
        <title>Draft genome sequence of Zalerion maritima ATCC 34329, a (micro)plastics degrading marine fungus.</title>
        <authorList>
            <person name="Paco A."/>
            <person name="Goncalves M.F.M."/>
            <person name="Rocha-Santos T.A.P."/>
            <person name="Alves A."/>
        </authorList>
    </citation>
    <scope>NUCLEOTIDE SEQUENCE</scope>
    <source>
        <strain evidence="1">ATCC 34329</strain>
    </source>
</reference>
<organism evidence="1 2">
    <name type="scientific">Zalerion maritima</name>
    <dbReference type="NCBI Taxonomy" id="339359"/>
    <lineage>
        <taxon>Eukaryota</taxon>
        <taxon>Fungi</taxon>
        <taxon>Dikarya</taxon>
        <taxon>Ascomycota</taxon>
        <taxon>Pezizomycotina</taxon>
        <taxon>Sordariomycetes</taxon>
        <taxon>Lulworthiomycetidae</taxon>
        <taxon>Lulworthiales</taxon>
        <taxon>Lulworthiaceae</taxon>
        <taxon>Zalerion</taxon>
    </lineage>
</organism>
<proteinExistence type="predicted"/>
<dbReference type="EMBL" id="JAKWBI020000060">
    <property type="protein sequence ID" value="KAJ2904175.1"/>
    <property type="molecule type" value="Genomic_DNA"/>
</dbReference>
<evidence type="ECO:0000313" key="2">
    <source>
        <dbReference type="Proteomes" id="UP001201980"/>
    </source>
</evidence>
<keyword evidence="2" id="KW-1185">Reference proteome</keyword>
<dbReference type="Proteomes" id="UP001201980">
    <property type="component" value="Unassembled WGS sequence"/>
</dbReference>
<protein>
    <submittedName>
        <fullName evidence="1">Uncharacterized protein</fullName>
    </submittedName>
</protein>
<sequence>MLGLMEMHQLVGNCKETETETVTGTSWRGLQHHRPDRLPRKTEVYPTRIAAEAARRLLLHLLPLPSKTTHYLSPEMAEAVIIQFRARSSVLNSKLLELARDTHGTVVADCVYHATIGQLMPIPVPHVSYGGVPSRNTPVFDFARLFLVSFVYHTGHWAKHLGVIDWEDARILPFGLSLWGFENTLGHMDSKGWHYYNNCKALADLFWKTFDEEVRSTSDRRAIAMVPTDESSYSIKYLDAFSNTPLYALLYLERAVPLVLDDPIIGKPAVSTNGHDALDALAALFIRHNAIRDININRAHGHIFVLSGDNDPVAYEYRQGQAPPWSTKDALFLWELVKYFRAHNLTKLLGLQALMPEEPIKAMVEFMLGRNYGTVMPSHEKADFQSTYRNTGWRVEKKEKAGKSPSSSSWKSMHKPFEVLIKSSLILTTRSSVIQPPSSPY</sequence>
<evidence type="ECO:0000313" key="1">
    <source>
        <dbReference type="EMBL" id="KAJ2904175.1"/>
    </source>
</evidence>
<dbReference type="AlphaFoldDB" id="A0AAD5RUV1"/>
<accession>A0AAD5RUV1</accession>